<proteinExistence type="predicted"/>
<evidence type="ECO:0000313" key="2">
    <source>
        <dbReference type="Proteomes" id="UP001227192"/>
    </source>
</evidence>
<keyword evidence="2" id="KW-1185">Reference proteome</keyword>
<protein>
    <submittedName>
        <fullName evidence="1">Uncharacterized protein</fullName>
    </submittedName>
</protein>
<dbReference type="EMBL" id="LACB01001022">
    <property type="protein sequence ID" value="KAJ9480899.1"/>
    <property type="molecule type" value="Genomic_DNA"/>
</dbReference>
<evidence type="ECO:0000313" key="1">
    <source>
        <dbReference type="EMBL" id="KAJ9480899.1"/>
    </source>
</evidence>
<name>A0AAI9X2E7_PENTH</name>
<dbReference type="Proteomes" id="UP001227192">
    <property type="component" value="Unassembled WGS sequence"/>
</dbReference>
<gene>
    <name evidence="1" type="ORF">VN97_g12619</name>
</gene>
<comment type="caution">
    <text evidence="1">The sequence shown here is derived from an EMBL/GenBank/DDBJ whole genome shotgun (WGS) entry which is preliminary data.</text>
</comment>
<sequence>MFMEKPCIQILDVESGWGEREERRREGEKLVYTTHRCGSVPCGSWASDIQEYDKGEVHCQPRAASLMNTSVATSTRSPHLAHLVAP</sequence>
<reference evidence="1" key="1">
    <citation type="submission" date="2015-06" db="EMBL/GenBank/DDBJ databases">
        <authorList>
            <person name="Nguyen H."/>
        </authorList>
    </citation>
    <scope>NUCLEOTIDE SEQUENCE</scope>
    <source>
        <strain evidence="1">DAOM 180753</strain>
    </source>
</reference>
<organism evidence="1 2">
    <name type="scientific">Penicillium thymicola</name>
    <dbReference type="NCBI Taxonomy" id="293382"/>
    <lineage>
        <taxon>Eukaryota</taxon>
        <taxon>Fungi</taxon>
        <taxon>Dikarya</taxon>
        <taxon>Ascomycota</taxon>
        <taxon>Pezizomycotina</taxon>
        <taxon>Eurotiomycetes</taxon>
        <taxon>Eurotiomycetidae</taxon>
        <taxon>Eurotiales</taxon>
        <taxon>Aspergillaceae</taxon>
        <taxon>Penicillium</taxon>
    </lineage>
</organism>
<dbReference type="AlphaFoldDB" id="A0AAI9X2E7"/>
<accession>A0AAI9X2E7</accession>
<reference evidence="1" key="2">
    <citation type="journal article" date="2016" name="Fungal Biol.">
        <title>Ochratoxin A production by Penicillium thymicola.</title>
        <authorList>
            <person name="Nguyen H.D.T."/>
            <person name="McMullin D.R."/>
            <person name="Ponomareva E."/>
            <person name="Riley R."/>
            <person name="Pomraning K.R."/>
            <person name="Baker S.E."/>
            <person name="Seifert K.A."/>
        </authorList>
    </citation>
    <scope>NUCLEOTIDE SEQUENCE</scope>
    <source>
        <strain evidence="1">DAOM 180753</strain>
    </source>
</reference>